<feature type="transmembrane region" description="Helical" evidence="10">
    <location>
        <begin position="966"/>
        <end position="983"/>
    </location>
</feature>
<dbReference type="PROSITE" id="PS00211">
    <property type="entry name" value="ABC_TRANSPORTER_1"/>
    <property type="match status" value="2"/>
</dbReference>
<dbReference type="Gene3D" id="3.40.50.300">
    <property type="entry name" value="P-loop containing nucleotide triphosphate hydrolases"/>
    <property type="match status" value="2"/>
</dbReference>
<keyword evidence="3" id="KW-0813">Transport</keyword>
<dbReference type="InterPro" id="IPR027417">
    <property type="entry name" value="P-loop_NTPase"/>
</dbReference>
<evidence type="ECO:0008006" key="15">
    <source>
        <dbReference type="Google" id="ProtNLM"/>
    </source>
</evidence>
<dbReference type="InterPro" id="IPR011527">
    <property type="entry name" value="ABC1_TM_dom"/>
</dbReference>
<comment type="subcellular location">
    <subcellularLocation>
        <location evidence="1">Membrane</location>
        <topology evidence="1">Multi-pass membrane protein</topology>
    </subcellularLocation>
</comment>
<feature type="compositionally biased region" description="Low complexity" evidence="9">
    <location>
        <begin position="32"/>
        <end position="45"/>
    </location>
</feature>
<dbReference type="InterPro" id="IPR003593">
    <property type="entry name" value="AAA+_ATPase"/>
</dbReference>
<dbReference type="OrthoDB" id="6500128at2759"/>
<dbReference type="SMART" id="SM00382">
    <property type="entry name" value="AAA"/>
    <property type="match status" value="2"/>
</dbReference>
<feature type="transmembrane region" description="Helical" evidence="10">
    <location>
        <begin position="1049"/>
        <end position="1070"/>
    </location>
</feature>
<dbReference type="PROSITE" id="PS50893">
    <property type="entry name" value="ABC_TRANSPORTER_2"/>
    <property type="match status" value="2"/>
</dbReference>
<feature type="region of interest" description="Disordered" evidence="9">
    <location>
        <begin position="1"/>
        <end position="66"/>
    </location>
</feature>
<reference evidence="13 14" key="1">
    <citation type="journal article" date="2015" name="Front. Microbiol.">
        <title>Genome sequence of the plant growth promoting endophytic yeast Rhodotorula graminis WP1.</title>
        <authorList>
            <person name="Firrincieli A."/>
            <person name="Otillar R."/>
            <person name="Salamov A."/>
            <person name="Schmutz J."/>
            <person name="Khan Z."/>
            <person name="Redman R.S."/>
            <person name="Fleck N.D."/>
            <person name="Lindquist E."/>
            <person name="Grigoriev I.V."/>
            <person name="Doty S.L."/>
        </authorList>
    </citation>
    <scope>NUCLEOTIDE SEQUENCE [LARGE SCALE GENOMIC DNA]</scope>
    <source>
        <strain evidence="13 14">WP1</strain>
    </source>
</reference>
<dbReference type="Pfam" id="PF00664">
    <property type="entry name" value="ABC_membrane"/>
    <property type="match status" value="2"/>
</dbReference>
<feature type="transmembrane region" description="Helical" evidence="10">
    <location>
        <begin position="941"/>
        <end position="960"/>
    </location>
</feature>
<keyword evidence="7 10" id="KW-1133">Transmembrane helix</keyword>
<dbReference type="FunFam" id="1.20.1560.10:FF:000010">
    <property type="entry name" value="Multidrug resistance-associated ABC transporter"/>
    <property type="match status" value="1"/>
</dbReference>
<dbReference type="GO" id="GO:0016020">
    <property type="term" value="C:membrane"/>
    <property type="evidence" value="ECO:0007669"/>
    <property type="project" value="UniProtKB-SubCell"/>
</dbReference>
<dbReference type="Gene3D" id="1.20.1560.10">
    <property type="entry name" value="ABC transporter type 1, transmembrane domain"/>
    <property type="match status" value="2"/>
</dbReference>
<dbReference type="InterPro" id="IPR003439">
    <property type="entry name" value="ABC_transporter-like_ATP-bd"/>
</dbReference>
<dbReference type="InterPro" id="IPR050173">
    <property type="entry name" value="ABC_transporter_C-like"/>
</dbReference>
<protein>
    <recommendedName>
        <fullName evidence="15">ABC transporter</fullName>
    </recommendedName>
</protein>
<dbReference type="InterPro" id="IPR036640">
    <property type="entry name" value="ABC1_TM_sf"/>
</dbReference>
<keyword evidence="8 10" id="KW-0472">Membrane</keyword>
<dbReference type="Pfam" id="PF00005">
    <property type="entry name" value="ABC_tran"/>
    <property type="match status" value="2"/>
</dbReference>
<keyword evidence="6" id="KW-0067">ATP-binding</keyword>
<evidence type="ECO:0000313" key="14">
    <source>
        <dbReference type="Proteomes" id="UP000053890"/>
    </source>
</evidence>
<gene>
    <name evidence="13" type="ORF">RHOBADRAFT_54195</name>
</gene>
<proteinExistence type="inferred from homology"/>
<dbReference type="EMBL" id="KQ474080">
    <property type="protein sequence ID" value="KPV74356.1"/>
    <property type="molecule type" value="Genomic_DNA"/>
</dbReference>
<keyword evidence="4 10" id="KW-0812">Transmembrane</keyword>
<feature type="compositionally biased region" description="Basic and acidic residues" evidence="9">
    <location>
        <begin position="47"/>
        <end position="61"/>
    </location>
</feature>
<dbReference type="SUPFAM" id="SSF52540">
    <property type="entry name" value="P-loop containing nucleoside triphosphate hydrolases"/>
    <property type="match status" value="2"/>
</dbReference>
<name>A0A194S4K6_RHOGW</name>
<feature type="domain" description="ABC transmembrane type-1" evidence="12">
    <location>
        <begin position="215"/>
        <end position="502"/>
    </location>
</feature>
<evidence type="ECO:0000256" key="2">
    <source>
        <dbReference type="ARBA" id="ARBA00009726"/>
    </source>
</evidence>
<comment type="similarity">
    <text evidence="2">Belongs to the ABC transporter superfamily. ABCC family. Conjugate transporter (TC 3.A.1.208) subfamily.</text>
</comment>
<evidence type="ECO:0000256" key="3">
    <source>
        <dbReference type="ARBA" id="ARBA00022448"/>
    </source>
</evidence>
<dbReference type="PROSITE" id="PS50929">
    <property type="entry name" value="ABC_TM1F"/>
    <property type="match status" value="2"/>
</dbReference>
<evidence type="ECO:0000256" key="8">
    <source>
        <dbReference type="ARBA" id="ARBA00023136"/>
    </source>
</evidence>
<evidence type="ECO:0000256" key="5">
    <source>
        <dbReference type="ARBA" id="ARBA00022741"/>
    </source>
</evidence>
<dbReference type="FunFam" id="3.40.50.300:FF:000565">
    <property type="entry name" value="ABC bile acid transporter"/>
    <property type="match status" value="1"/>
</dbReference>
<accession>A0A194S4K6</accession>
<feature type="transmembrane region" description="Helical" evidence="10">
    <location>
        <begin position="866"/>
        <end position="891"/>
    </location>
</feature>
<evidence type="ECO:0000256" key="10">
    <source>
        <dbReference type="SAM" id="Phobius"/>
    </source>
</evidence>
<dbReference type="Proteomes" id="UP000053890">
    <property type="component" value="Unassembled WGS sequence"/>
</dbReference>
<evidence type="ECO:0000313" key="13">
    <source>
        <dbReference type="EMBL" id="KPV74356.1"/>
    </source>
</evidence>
<dbReference type="GO" id="GO:0140359">
    <property type="term" value="F:ABC-type transporter activity"/>
    <property type="evidence" value="ECO:0007669"/>
    <property type="project" value="InterPro"/>
</dbReference>
<dbReference type="RefSeq" id="XP_018270405.1">
    <property type="nucleotide sequence ID" value="XM_018417193.1"/>
</dbReference>
<dbReference type="GO" id="GO:0005524">
    <property type="term" value="F:ATP binding"/>
    <property type="evidence" value="ECO:0007669"/>
    <property type="project" value="UniProtKB-KW"/>
</dbReference>
<evidence type="ECO:0000256" key="1">
    <source>
        <dbReference type="ARBA" id="ARBA00004141"/>
    </source>
</evidence>
<dbReference type="GO" id="GO:0016887">
    <property type="term" value="F:ATP hydrolysis activity"/>
    <property type="evidence" value="ECO:0007669"/>
    <property type="project" value="InterPro"/>
</dbReference>
<organism evidence="13 14">
    <name type="scientific">Rhodotorula graminis (strain WP1)</name>
    <dbReference type="NCBI Taxonomy" id="578459"/>
    <lineage>
        <taxon>Eukaryota</taxon>
        <taxon>Fungi</taxon>
        <taxon>Dikarya</taxon>
        <taxon>Basidiomycota</taxon>
        <taxon>Pucciniomycotina</taxon>
        <taxon>Microbotryomycetes</taxon>
        <taxon>Sporidiobolales</taxon>
        <taxon>Sporidiobolaceae</taxon>
        <taxon>Rhodotorula</taxon>
    </lineage>
</organism>
<evidence type="ECO:0000259" key="11">
    <source>
        <dbReference type="PROSITE" id="PS50893"/>
    </source>
</evidence>
<dbReference type="FunFam" id="3.40.50.300:FF:000997">
    <property type="entry name" value="Multidrug resistance-associated protein 1"/>
    <property type="match status" value="1"/>
</dbReference>
<keyword evidence="5" id="KW-0547">Nucleotide-binding</keyword>
<feature type="transmembrane region" description="Helical" evidence="10">
    <location>
        <begin position="350"/>
        <end position="375"/>
    </location>
</feature>
<evidence type="ECO:0000256" key="6">
    <source>
        <dbReference type="ARBA" id="ARBA00022840"/>
    </source>
</evidence>
<sequence>MASTAAARLEARVLAPDGGPPQPLASDDVEPSTTARAASTSASSAGSRERKDADKDEEEHAGSMGKEPVVVKHKWALFDPFVYKAPPPPPASMDDAATIGIAKASWLSQTTFWWIQPLLVLGYKRELQAEDLPKMDPTREAGHLADVFEENFAKRRRAVEEWNRALDEGTLVPSRWTRLKWKAAARAGWGREDGRREVGLCLALSDTFFWPFWSAGLYKIVSDAAQTTAPLVSREIIRFVQSAYAAQPAGEPVPGIGRGIAMAVGLFLMQLFVSVCMNNTFARSGQCGVLARAALISSLYRKAFKMSGKARTDISNAQLVSHISTSISRVDWASTFFHFSYTCVIQLVEVLVILLCTIGVSSLPGVAIVIAAIPLQSWAMRQLYKGRRVAQKHTDARIKTISELLNGIRIVKLFAWETPILDKAAESRKHELSAIRKLLTIRAANQAVAMTLPLLSSVLVFAVYSLTGNQQDPAQIWTSLALLNLLRQPLMMLPNALSSAADAHVALQALVPVFMADELPEQLFLVDGSSKLALKVEDADFEWETSAPPPVEVVAKSKSVKKEKKDEEKLGEKASRLEGINLEVLKGHLTSGKSSLLQGCIGEMRRTRGTVTFGGSIGYCAQQAWIMNGTVRSNILFGRDFDEHRYWEVIRAASLLADLDQLPAGDMTEIGEKGITLSGGQRQRVSLARAFYVNADIILLDDPLSAVDAHVGAAIFENAIRGLLAGKTRILVTHGLQYLPQADWVVVMENGRIVEQGTYAELVASGSSFSRFADEYGVAAVSTAVGDGDGDELVGKVDVVDEPKQKGKGGAAGRPLMQKEEQAVGSVGLGTWKTYAKAANGWLTLPFFALTWWQQRTFPLSDSSYIGLYAGLSIGSAVFTFSLGVATVFFGTSAARNLHHMALDKVARAPMSFFDTTPLGRIQNRFSKDVDSVDNRLNDSLRMCLATFAQIAGSIVTIAIVYPVFLAPTALVVVLCVMTSNFYRASARAIKRHDNTLRSFLYAWWSESLTGMSTIRAFGEKERFLRGTERFVDLENRAWLLTPINQRWLAIRVDSLGALLVFVVAIVAVAERTTIAPAKIGLILTTTLLLQSSTQMLVRQAAEVENNMSSIERFEWYATQLPQEAPARIAETAPPPTWPEQGAITFKDVEIRYRPELPTVVRNFSLDIRPGEKVGIVGRTGAGKSTITQALFRILELSHGTIEIDGRDIAKIGLEQLRERLSIIPQEPVLFAGTLRSNLDPFGLYDDARLYDALRRAWLVERVAASDGSGQTSRFTLDSKVEEDGGNMSVGERSLVSLARALVKDANIICLDEATASVDLETDSRIQKTVADEFGDKTLIVIAHRIQTIIGSDRIVVMDAGEIDAFARPQDLYDEGGIFRSLCDQSAISRDDIVRAAAARRRAT</sequence>
<evidence type="ECO:0000256" key="9">
    <source>
        <dbReference type="SAM" id="MobiDB-lite"/>
    </source>
</evidence>
<dbReference type="CDD" id="cd18606">
    <property type="entry name" value="ABC_6TM_YOR1_D2_like"/>
    <property type="match status" value="1"/>
</dbReference>
<dbReference type="PANTHER" id="PTHR24223:SF456">
    <property type="entry name" value="MULTIDRUG RESISTANCE-ASSOCIATED PROTEIN LETHAL(2)03659"/>
    <property type="match status" value="1"/>
</dbReference>
<evidence type="ECO:0000256" key="7">
    <source>
        <dbReference type="ARBA" id="ARBA00022989"/>
    </source>
</evidence>
<feature type="domain" description="ABC transporter" evidence="11">
    <location>
        <begin position="1144"/>
        <end position="1385"/>
    </location>
</feature>
<dbReference type="CDD" id="cd03244">
    <property type="entry name" value="ABCC_MRP_domain2"/>
    <property type="match status" value="1"/>
</dbReference>
<feature type="domain" description="ABC transmembrane type-1" evidence="12">
    <location>
        <begin position="865"/>
        <end position="1106"/>
    </location>
</feature>
<dbReference type="OMA" id="IRCIRVI"/>
<feature type="domain" description="ABC transporter" evidence="11">
    <location>
        <begin position="555"/>
        <end position="775"/>
    </location>
</feature>
<dbReference type="GeneID" id="28977641"/>
<dbReference type="PANTHER" id="PTHR24223">
    <property type="entry name" value="ATP-BINDING CASSETTE SUB-FAMILY C"/>
    <property type="match status" value="1"/>
</dbReference>
<keyword evidence="14" id="KW-1185">Reference proteome</keyword>
<evidence type="ECO:0000259" key="12">
    <source>
        <dbReference type="PROSITE" id="PS50929"/>
    </source>
</evidence>
<dbReference type="SUPFAM" id="SSF90123">
    <property type="entry name" value="ABC transporter transmembrane region"/>
    <property type="match status" value="2"/>
</dbReference>
<evidence type="ECO:0000256" key="4">
    <source>
        <dbReference type="ARBA" id="ARBA00022692"/>
    </source>
</evidence>
<dbReference type="InterPro" id="IPR017871">
    <property type="entry name" value="ABC_transporter-like_CS"/>
</dbReference>
<dbReference type="STRING" id="578459.A0A194S4K6"/>
<dbReference type="CDD" id="cd03250">
    <property type="entry name" value="ABCC_MRP_domain1"/>
    <property type="match status" value="1"/>
</dbReference>
<dbReference type="CDD" id="cd18597">
    <property type="entry name" value="ABC_6TM_YOR1_D1_like"/>
    <property type="match status" value="1"/>
</dbReference>